<dbReference type="CDD" id="cd00610">
    <property type="entry name" value="OAT_like"/>
    <property type="match status" value="1"/>
</dbReference>
<dbReference type="SUPFAM" id="SSF53383">
    <property type="entry name" value="PLP-dependent transferases"/>
    <property type="match status" value="1"/>
</dbReference>
<evidence type="ECO:0000256" key="4">
    <source>
        <dbReference type="SAM" id="MobiDB-lite"/>
    </source>
</evidence>
<comment type="caution">
    <text evidence="5">The sequence shown here is derived from an EMBL/GenBank/DDBJ whole genome shotgun (WGS) entry which is preliminary data.</text>
</comment>
<evidence type="ECO:0000256" key="2">
    <source>
        <dbReference type="ARBA" id="ARBA00022898"/>
    </source>
</evidence>
<dbReference type="PANTHER" id="PTHR43713">
    <property type="entry name" value="GLUTAMATE-1-SEMIALDEHYDE 2,1-AMINOMUTASE"/>
    <property type="match status" value="1"/>
</dbReference>
<reference evidence="5" key="2">
    <citation type="submission" date="2020-09" db="EMBL/GenBank/DDBJ databases">
        <authorList>
            <person name="Sun Q."/>
            <person name="Zhou Y."/>
        </authorList>
    </citation>
    <scope>NUCLEOTIDE SEQUENCE</scope>
    <source>
        <strain evidence="5">CGMCC 1.12827</strain>
    </source>
</reference>
<organism evidence="5 6">
    <name type="scientific">Gordonia jinhuaensis</name>
    <dbReference type="NCBI Taxonomy" id="1517702"/>
    <lineage>
        <taxon>Bacteria</taxon>
        <taxon>Bacillati</taxon>
        <taxon>Actinomycetota</taxon>
        <taxon>Actinomycetes</taxon>
        <taxon>Mycobacteriales</taxon>
        <taxon>Gordoniaceae</taxon>
        <taxon>Gordonia</taxon>
    </lineage>
</organism>
<comment type="similarity">
    <text evidence="3">Belongs to the class-III pyridoxal-phosphate-dependent aminotransferase family.</text>
</comment>
<dbReference type="InterPro" id="IPR015424">
    <property type="entry name" value="PyrdxlP-dep_Trfase"/>
</dbReference>
<evidence type="ECO:0000313" key="6">
    <source>
        <dbReference type="Proteomes" id="UP000621454"/>
    </source>
</evidence>
<keyword evidence="5" id="KW-0808">Transferase</keyword>
<keyword evidence="5" id="KW-0032">Aminotransferase</keyword>
<keyword evidence="6" id="KW-1185">Reference proteome</keyword>
<dbReference type="Gene3D" id="3.40.640.10">
    <property type="entry name" value="Type I PLP-dependent aspartate aminotransferase-like (Major domain)"/>
    <property type="match status" value="1"/>
</dbReference>
<keyword evidence="2 3" id="KW-0663">Pyridoxal phosphate</keyword>
<reference evidence="5" key="1">
    <citation type="journal article" date="2014" name="Int. J. Syst. Evol. Microbiol.">
        <title>Complete genome sequence of Corynebacterium casei LMG S-19264T (=DSM 44701T), isolated from a smear-ripened cheese.</title>
        <authorList>
            <consortium name="US DOE Joint Genome Institute (JGI-PGF)"/>
            <person name="Walter F."/>
            <person name="Albersmeier A."/>
            <person name="Kalinowski J."/>
            <person name="Ruckert C."/>
        </authorList>
    </citation>
    <scope>NUCLEOTIDE SEQUENCE</scope>
    <source>
        <strain evidence="5">CGMCC 1.12827</strain>
    </source>
</reference>
<dbReference type="InterPro" id="IPR015421">
    <property type="entry name" value="PyrdxlP-dep_Trfase_major"/>
</dbReference>
<dbReference type="PANTHER" id="PTHR43713:SF3">
    <property type="entry name" value="GLUTAMATE-1-SEMIALDEHYDE 2,1-AMINOMUTASE 1, CHLOROPLASTIC-RELATED"/>
    <property type="match status" value="1"/>
</dbReference>
<dbReference type="EMBL" id="BMGC01000007">
    <property type="protein sequence ID" value="GGB27675.1"/>
    <property type="molecule type" value="Genomic_DNA"/>
</dbReference>
<dbReference type="Gene3D" id="3.90.1150.10">
    <property type="entry name" value="Aspartate Aminotransferase, domain 1"/>
    <property type="match status" value="1"/>
</dbReference>
<dbReference type="AlphaFoldDB" id="A0A916T1J5"/>
<name>A0A916T1J5_9ACTN</name>
<dbReference type="Proteomes" id="UP000621454">
    <property type="component" value="Unassembled WGS sequence"/>
</dbReference>
<dbReference type="GO" id="GO:0008483">
    <property type="term" value="F:transaminase activity"/>
    <property type="evidence" value="ECO:0007669"/>
    <property type="project" value="UniProtKB-KW"/>
</dbReference>
<protein>
    <submittedName>
        <fullName evidence="5">Aspartate aminotransferase family protein</fullName>
    </submittedName>
</protein>
<proteinExistence type="inferred from homology"/>
<evidence type="ECO:0000313" key="5">
    <source>
        <dbReference type="EMBL" id="GGB27675.1"/>
    </source>
</evidence>
<sequence length="458" mass="48401">MVTSMSASATLDAAIASESDIFIRRQPRGSALGTAATDVLAGGATSSWQIADPQPVWLDHGAGGHIWDVDGNEYVDLHGGYGAGIAGHAHPAIVAAVTEQVSRGTHFAQPTEDALWVARSLAQRYDLPLWRFANSGTEATMDAVHLMRAVTGRDMIIKVEGCYHGHHDSVQVSVSPDLDEAGPAHRPESVPSSTGIPTAITELTRIVGFNDLDAVRRILDENPGQVAGMIVEPVMMNAGIITPEPGYLAGLRDTLHSAGALLTFDEVKTGFTAGPGGATARFGVRPDIICLAKSLGGGLSTAAIGGTSDVMSAIADGIYEQVGTFNGNPLAMAAARANVYQVLDDSAYRHLADLAAHASAAITDVIAAHGLAWHVKSVGAKGCVIFSPTPVTDYREFLQLDDRWGQLHWLIQHNGGVFLPPWGKVEQWLLSVAHTHADVDRLVTNFERLAVIAEEVLA</sequence>
<dbReference type="InterPro" id="IPR005814">
    <property type="entry name" value="Aminotrans_3"/>
</dbReference>
<comment type="cofactor">
    <cofactor evidence="1">
        <name>pyridoxal 5'-phosphate</name>
        <dbReference type="ChEBI" id="CHEBI:597326"/>
    </cofactor>
</comment>
<evidence type="ECO:0000256" key="3">
    <source>
        <dbReference type="RuleBase" id="RU003560"/>
    </source>
</evidence>
<dbReference type="InterPro" id="IPR015422">
    <property type="entry name" value="PyrdxlP-dep_Trfase_small"/>
</dbReference>
<gene>
    <name evidence="5" type="ORF">GCM10011489_14830</name>
</gene>
<dbReference type="Pfam" id="PF00202">
    <property type="entry name" value="Aminotran_3"/>
    <property type="match status" value="1"/>
</dbReference>
<accession>A0A916T1J5</accession>
<dbReference type="GO" id="GO:0030170">
    <property type="term" value="F:pyridoxal phosphate binding"/>
    <property type="evidence" value="ECO:0007669"/>
    <property type="project" value="InterPro"/>
</dbReference>
<feature type="region of interest" description="Disordered" evidence="4">
    <location>
        <begin position="176"/>
        <end position="195"/>
    </location>
</feature>
<evidence type="ECO:0000256" key="1">
    <source>
        <dbReference type="ARBA" id="ARBA00001933"/>
    </source>
</evidence>